<reference evidence="6 7" key="1">
    <citation type="submission" date="2013-11" db="EMBL/GenBank/DDBJ databases">
        <title>The Genome Sequence of Phytophthora parasitica P1569.</title>
        <authorList>
            <consortium name="The Broad Institute Genomics Platform"/>
            <person name="Russ C."/>
            <person name="Tyler B."/>
            <person name="Panabieres F."/>
            <person name="Shan W."/>
            <person name="Tripathy S."/>
            <person name="Grunwald N."/>
            <person name="Machado M."/>
            <person name="Johnson C.S."/>
            <person name="Arredondo F."/>
            <person name="Hong C."/>
            <person name="Coffey M."/>
            <person name="Young S.K."/>
            <person name="Zeng Q."/>
            <person name="Gargeya S."/>
            <person name="Fitzgerald M."/>
            <person name="Abouelleil A."/>
            <person name="Alvarado L."/>
            <person name="Chapman S.B."/>
            <person name="Gainer-Dewar J."/>
            <person name="Goldberg J."/>
            <person name="Griggs A."/>
            <person name="Gujja S."/>
            <person name="Hansen M."/>
            <person name="Howarth C."/>
            <person name="Imamovic A."/>
            <person name="Ireland A."/>
            <person name="Larimer J."/>
            <person name="McCowan C."/>
            <person name="Murphy C."/>
            <person name="Pearson M."/>
            <person name="Poon T.W."/>
            <person name="Priest M."/>
            <person name="Roberts A."/>
            <person name="Saif S."/>
            <person name="Shea T."/>
            <person name="Sykes S."/>
            <person name="Wortman J."/>
            <person name="Nusbaum C."/>
            <person name="Birren B."/>
        </authorList>
    </citation>
    <scope>NUCLEOTIDE SEQUENCE [LARGE SCALE GENOMIC DNA]</scope>
    <source>
        <strain evidence="6 7">P1569</strain>
    </source>
</reference>
<dbReference type="OrthoDB" id="93494at2759"/>
<evidence type="ECO:0000256" key="3">
    <source>
        <dbReference type="ARBA" id="ARBA00022525"/>
    </source>
</evidence>
<keyword evidence="3 5" id="KW-0964">Secreted</keyword>
<comment type="similarity">
    <text evidence="2 5">Belongs to the RxLR effector family.</text>
</comment>
<dbReference type="HOGENOM" id="CLU_1921261_0_0_1"/>
<keyword evidence="4 5" id="KW-0732">Signal</keyword>
<comment type="subcellular location">
    <subcellularLocation>
        <location evidence="1 5">Secreted</location>
    </subcellularLocation>
</comment>
<evidence type="ECO:0000313" key="7">
    <source>
        <dbReference type="Proteomes" id="UP000018721"/>
    </source>
</evidence>
<evidence type="ECO:0000313" key="6">
    <source>
        <dbReference type="EMBL" id="ETI36542.1"/>
    </source>
</evidence>
<dbReference type="EMBL" id="ANIZ01003031">
    <property type="protein sequence ID" value="ETI36542.1"/>
    <property type="molecule type" value="Genomic_DNA"/>
</dbReference>
<feature type="chain" id="PRO_5045004442" description="RxLR effector protein" evidence="5">
    <location>
        <begin position="23"/>
        <end position="132"/>
    </location>
</feature>
<dbReference type="Proteomes" id="UP000018721">
    <property type="component" value="Unassembled WGS sequence"/>
</dbReference>
<protein>
    <recommendedName>
        <fullName evidence="5">RxLR effector protein</fullName>
    </recommendedName>
</protein>
<dbReference type="eggNOG" id="ENOG502RGWZ">
    <property type="taxonomic scope" value="Eukaryota"/>
</dbReference>
<evidence type="ECO:0000256" key="1">
    <source>
        <dbReference type="ARBA" id="ARBA00004613"/>
    </source>
</evidence>
<dbReference type="InterPro" id="IPR031825">
    <property type="entry name" value="RXLR"/>
</dbReference>
<comment type="domain">
    <text evidence="5">The RxLR-dEER motif acts to carry the protein into the host cell cytoplasm through binding to cell surface phosphatidylinositol-3-phosphate.</text>
</comment>
<feature type="signal peptide" evidence="5">
    <location>
        <begin position="1"/>
        <end position="22"/>
    </location>
</feature>
<dbReference type="Pfam" id="PF16810">
    <property type="entry name" value="RXLR"/>
    <property type="match status" value="1"/>
</dbReference>
<proteinExistence type="inferred from homology"/>
<dbReference type="AlphaFoldDB" id="V9EES2"/>
<sequence length="132" mass="14653">MRAWRVIFVTLIGLLVTNDAAAASSPKTLAAGPLNIKQSSFENTKRFLRKESAKSSGVIDEERGLKGTLEAARISLLKLKIPGWLAAGKDQTDVIKILKMTYPYVDDKNWKVLKSFQKAHSKLQHSLYPVGK</sequence>
<accession>V9EES2</accession>
<gene>
    <name evidence="6" type="ORF">F443_17369</name>
</gene>
<evidence type="ECO:0000256" key="5">
    <source>
        <dbReference type="RuleBase" id="RU367124"/>
    </source>
</evidence>
<organism evidence="6 7">
    <name type="scientific">Phytophthora nicotianae P1569</name>
    <dbReference type="NCBI Taxonomy" id="1317065"/>
    <lineage>
        <taxon>Eukaryota</taxon>
        <taxon>Sar</taxon>
        <taxon>Stramenopiles</taxon>
        <taxon>Oomycota</taxon>
        <taxon>Peronosporomycetes</taxon>
        <taxon>Peronosporales</taxon>
        <taxon>Peronosporaceae</taxon>
        <taxon>Phytophthora</taxon>
    </lineage>
</organism>
<evidence type="ECO:0000256" key="2">
    <source>
        <dbReference type="ARBA" id="ARBA00010400"/>
    </source>
</evidence>
<evidence type="ECO:0000256" key="4">
    <source>
        <dbReference type="ARBA" id="ARBA00022729"/>
    </source>
</evidence>
<keyword evidence="7" id="KW-1185">Reference proteome</keyword>
<name>V9EES2_PHYNI</name>
<comment type="caution">
    <text evidence="6">The sequence shown here is derived from an EMBL/GenBank/DDBJ whole genome shotgun (WGS) entry which is preliminary data.</text>
</comment>
<comment type="function">
    <text evidence="5">Effector that suppresses plant defense responses during pathogen infection.</text>
</comment>